<keyword evidence="9" id="KW-0238">DNA-binding</keyword>
<keyword evidence="5" id="KW-0547">Nucleotide-binding</keyword>
<dbReference type="Gene3D" id="1.10.10.60">
    <property type="entry name" value="Homeodomain-like"/>
    <property type="match status" value="1"/>
</dbReference>
<feature type="non-terminal residue" evidence="13">
    <location>
        <position position="1"/>
    </location>
</feature>
<evidence type="ECO:0000256" key="10">
    <source>
        <dbReference type="ARBA" id="ARBA00023159"/>
    </source>
</evidence>
<dbReference type="InterPro" id="IPR027417">
    <property type="entry name" value="P-loop_NTPase"/>
</dbReference>
<dbReference type="PROSITE" id="PS50045">
    <property type="entry name" value="SIGMA54_INTERACT_4"/>
    <property type="match status" value="1"/>
</dbReference>
<dbReference type="InterPro" id="IPR058031">
    <property type="entry name" value="AAA_lid_NorR"/>
</dbReference>
<evidence type="ECO:0000313" key="14">
    <source>
        <dbReference type="Proteomes" id="UP001524586"/>
    </source>
</evidence>
<dbReference type="CDD" id="cd00009">
    <property type="entry name" value="AAA"/>
    <property type="match status" value="1"/>
</dbReference>
<evidence type="ECO:0000256" key="6">
    <source>
        <dbReference type="ARBA" id="ARBA00022840"/>
    </source>
</evidence>
<evidence type="ECO:0000256" key="3">
    <source>
        <dbReference type="ARBA" id="ARBA00022491"/>
    </source>
</evidence>
<dbReference type="SUPFAM" id="SSF52540">
    <property type="entry name" value="P-loop containing nucleoside triphosphate hydrolases"/>
    <property type="match status" value="1"/>
</dbReference>
<keyword evidence="8" id="KW-0805">Transcription regulation</keyword>
<reference evidence="13 14" key="1">
    <citation type="submission" date="2022-07" db="EMBL/GenBank/DDBJ databases">
        <title>Methylomonas rivi sp. nov., Methylomonas rosea sp. nov., Methylomonas aureus sp. nov. and Methylomonas subterranea sp. nov., four novel methanotrophs isolated from a freshwater creek and the deep terrestrial subsurface.</title>
        <authorList>
            <person name="Abin C."/>
            <person name="Sankaranarayanan K."/>
            <person name="Garner C."/>
            <person name="Sindelar R."/>
            <person name="Kotary K."/>
            <person name="Garner R."/>
            <person name="Barclay S."/>
            <person name="Lawson P."/>
            <person name="Krumholz L."/>
        </authorList>
    </citation>
    <scope>NUCLEOTIDE SEQUENCE [LARGE SCALE GENOMIC DNA]</scope>
    <source>
        <strain evidence="13 14">WSC-6</strain>
    </source>
</reference>
<proteinExistence type="predicted"/>
<dbReference type="Gene3D" id="3.40.50.300">
    <property type="entry name" value="P-loop containing nucleotide triphosphate hydrolases"/>
    <property type="match status" value="1"/>
</dbReference>
<dbReference type="PANTHER" id="PTHR32071:SF95">
    <property type="entry name" value="DNA-BINDING TRANSCRIPTIONAL REGULATOR NTRC"/>
    <property type="match status" value="1"/>
</dbReference>
<accession>A0ABT1U245</accession>
<dbReference type="InterPro" id="IPR002078">
    <property type="entry name" value="Sigma_54_int"/>
</dbReference>
<keyword evidence="7" id="KW-0902">Two-component regulatory system</keyword>
<dbReference type="Pfam" id="PF00158">
    <property type="entry name" value="Sigma54_activat"/>
    <property type="match status" value="1"/>
</dbReference>
<name>A0ABT1U245_9GAMM</name>
<dbReference type="InterPro" id="IPR009057">
    <property type="entry name" value="Homeodomain-like_sf"/>
</dbReference>
<dbReference type="RefSeq" id="WP_256613992.1">
    <property type="nucleotide sequence ID" value="NZ_JANIBK010000013.1"/>
</dbReference>
<keyword evidence="2" id="KW-0963">Cytoplasm</keyword>
<comment type="subcellular location">
    <subcellularLocation>
        <location evidence="1">Cytoplasm</location>
    </subcellularLocation>
</comment>
<dbReference type="Gene3D" id="1.10.8.60">
    <property type="match status" value="1"/>
</dbReference>
<keyword evidence="14" id="KW-1185">Reference proteome</keyword>
<dbReference type="PRINTS" id="PR01590">
    <property type="entry name" value="HTHFIS"/>
</dbReference>
<evidence type="ECO:0000256" key="5">
    <source>
        <dbReference type="ARBA" id="ARBA00022741"/>
    </source>
</evidence>
<dbReference type="Pfam" id="PF02954">
    <property type="entry name" value="HTH_8"/>
    <property type="match status" value="1"/>
</dbReference>
<comment type="caution">
    <text evidence="13">The sequence shown here is derived from an EMBL/GenBank/DDBJ whole genome shotgun (WGS) entry which is preliminary data.</text>
</comment>
<protein>
    <submittedName>
        <fullName evidence="13">Sigma 54-interacting transcriptional regulator</fullName>
    </submittedName>
</protein>
<evidence type="ECO:0000256" key="7">
    <source>
        <dbReference type="ARBA" id="ARBA00023012"/>
    </source>
</evidence>
<evidence type="ECO:0000256" key="1">
    <source>
        <dbReference type="ARBA" id="ARBA00004496"/>
    </source>
</evidence>
<keyword evidence="11" id="KW-0804">Transcription</keyword>
<keyword evidence="4" id="KW-0597">Phosphoprotein</keyword>
<evidence type="ECO:0000256" key="2">
    <source>
        <dbReference type="ARBA" id="ARBA00022490"/>
    </source>
</evidence>
<dbReference type="InterPro" id="IPR025943">
    <property type="entry name" value="Sigma_54_int_dom_ATP-bd_2"/>
</dbReference>
<evidence type="ECO:0000313" key="13">
    <source>
        <dbReference type="EMBL" id="MCQ8127653.1"/>
    </source>
</evidence>
<evidence type="ECO:0000256" key="9">
    <source>
        <dbReference type="ARBA" id="ARBA00023125"/>
    </source>
</evidence>
<keyword evidence="10" id="KW-0010">Activator</keyword>
<evidence type="ECO:0000256" key="4">
    <source>
        <dbReference type="ARBA" id="ARBA00022553"/>
    </source>
</evidence>
<gene>
    <name evidence="13" type="ORF">NP596_04195</name>
</gene>
<feature type="domain" description="Sigma-54 factor interaction" evidence="12">
    <location>
        <begin position="1"/>
        <end position="181"/>
    </location>
</feature>
<dbReference type="Pfam" id="PF25601">
    <property type="entry name" value="AAA_lid_14"/>
    <property type="match status" value="1"/>
</dbReference>
<organism evidence="13 14">
    <name type="scientific">Methylomonas rivi</name>
    <dbReference type="NCBI Taxonomy" id="2952226"/>
    <lineage>
        <taxon>Bacteria</taxon>
        <taxon>Pseudomonadati</taxon>
        <taxon>Pseudomonadota</taxon>
        <taxon>Gammaproteobacteria</taxon>
        <taxon>Methylococcales</taxon>
        <taxon>Methylococcaceae</taxon>
        <taxon>Methylomonas</taxon>
    </lineage>
</organism>
<keyword evidence="6" id="KW-0067">ATP-binding</keyword>
<dbReference type="PROSITE" id="PS00676">
    <property type="entry name" value="SIGMA54_INTERACT_2"/>
    <property type="match status" value="1"/>
</dbReference>
<dbReference type="InterPro" id="IPR002197">
    <property type="entry name" value="HTH_Fis"/>
</dbReference>
<sequence length="276" mass="31409">DKPFIALNMAAIPRDLLESELFGHERGAFTGAVGRRAGRFEQADGGTLFLDEIGDMPLELQTRLLRVLADGEFYPIGAYSPARVDVRVVTATHQNLEQLVAQGRFREDLFHRLNVIRLRMPPLRERREDIPLLLEHYLKKAAESLHEPTKVLMPEARSYLEAFQWPGNIRQLENVCHWLALMGNTSEIRLGDLAEMSQLQAGAVGAHWHEVLMHWARLQLQTGKNDVARDAQAIFETVLIRAAMAQCEGHRYLAAKRLGYGRNTLTRKIKELQLVF</sequence>
<dbReference type="PROSITE" id="PS00688">
    <property type="entry name" value="SIGMA54_INTERACT_3"/>
    <property type="match status" value="1"/>
</dbReference>
<keyword evidence="3" id="KW-0678">Repressor</keyword>
<dbReference type="EMBL" id="JANIBK010000013">
    <property type="protein sequence ID" value="MCQ8127653.1"/>
    <property type="molecule type" value="Genomic_DNA"/>
</dbReference>
<evidence type="ECO:0000259" key="12">
    <source>
        <dbReference type="PROSITE" id="PS50045"/>
    </source>
</evidence>
<dbReference type="PANTHER" id="PTHR32071">
    <property type="entry name" value="TRANSCRIPTIONAL REGULATORY PROTEIN"/>
    <property type="match status" value="1"/>
</dbReference>
<evidence type="ECO:0000256" key="8">
    <source>
        <dbReference type="ARBA" id="ARBA00023015"/>
    </source>
</evidence>
<dbReference type="SUPFAM" id="SSF46689">
    <property type="entry name" value="Homeodomain-like"/>
    <property type="match status" value="1"/>
</dbReference>
<evidence type="ECO:0000256" key="11">
    <source>
        <dbReference type="ARBA" id="ARBA00023163"/>
    </source>
</evidence>
<dbReference type="Proteomes" id="UP001524586">
    <property type="component" value="Unassembled WGS sequence"/>
</dbReference>
<dbReference type="InterPro" id="IPR025944">
    <property type="entry name" value="Sigma_54_int_dom_CS"/>
</dbReference>